<evidence type="ECO:0000313" key="1">
    <source>
        <dbReference type="EMBL" id="KAF5817491.1"/>
    </source>
</evidence>
<organism evidence="1 2">
    <name type="scientific">Helianthus annuus</name>
    <name type="common">Common sunflower</name>
    <dbReference type="NCBI Taxonomy" id="4232"/>
    <lineage>
        <taxon>Eukaryota</taxon>
        <taxon>Viridiplantae</taxon>
        <taxon>Streptophyta</taxon>
        <taxon>Embryophyta</taxon>
        <taxon>Tracheophyta</taxon>
        <taxon>Spermatophyta</taxon>
        <taxon>Magnoliopsida</taxon>
        <taxon>eudicotyledons</taxon>
        <taxon>Gunneridae</taxon>
        <taxon>Pentapetalae</taxon>
        <taxon>asterids</taxon>
        <taxon>campanulids</taxon>
        <taxon>Asterales</taxon>
        <taxon>Asteraceae</taxon>
        <taxon>Asteroideae</taxon>
        <taxon>Heliantheae alliance</taxon>
        <taxon>Heliantheae</taxon>
        <taxon>Helianthus</taxon>
    </lineage>
</organism>
<gene>
    <name evidence="1" type="ORF">HanXRQr2_Chr02g0053591</name>
</gene>
<dbReference type="EMBL" id="MNCJ02000317">
    <property type="protein sequence ID" value="KAF5817491.1"/>
    <property type="molecule type" value="Genomic_DNA"/>
</dbReference>
<keyword evidence="2" id="KW-1185">Reference proteome</keyword>
<comment type="caution">
    <text evidence="1">The sequence shown here is derived from an EMBL/GenBank/DDBJ whole genome shotgun (WGS) entry which is preliminary data.</text>
</comment>
<sequence>MVIQGVAALSLLWFWDPTFQLGVAALSLLRFWDHIFQLGKLAPS</sequence>
<dbReference type="AlphaFoldDB" id="A0A9K3NYR2"/>
<proteinExistence type="predicted"/>
<name>A0A9K3NYR2_HELAN</name>
<evidence type="ECO:0000313" key="2">
    <source>
        <dbReference type="Proteomes" id="UP000215914"/>
    </source>
</evidence>
<dbReference type="Gramene" id="mRNA:HanXRQr2_Chr02g0053591">
    <property type="protein sequence ID" value="mRNA:HanXRQr2_Chr02g0053591"/>
    <property type="gene ID" value="HanXRQr2_Chr02g0053591"/>
</dbReference>
<reference evidence="1" key="2">
    <citation type="submission" date="2020-06" db="EMBL/GenBank/DDBJ databases">
        <title>Helianthus annuus Genome sequencing and assembly Release 2.</title>
        <authorList>
            <person name="Gouzy J."/>
            <person name="Langlade N."/>
            <person name="Munos S."/>
        </authorList>
    </citation>
    <scope>NUCLEOTIDE SEQUENCE</scope>
    <source>
        <tissue evidence="1">Leaves</tissue>
    </source>
</reference>
<reference evidence="1" key="1">
    <citation type="journal article" date="2017" name="Nature">
        <title>The sunflower genome provides insights into oil metabolism, flowering and Asterid evolution.</title>
        <authorList>
            <person name="Badouin H."/>
            <person name="Gouzy J."/>
            <person name="Grassa C.J."/>
            <person name="Murat F."/>
            <person name="Staton S.E."/>
            <person name="Cottret L."/>
            <person name="Lelandais-Briere C."/>
            <person name="Owens G.L."/>
            <person name="Carrere S."/>
            <person name="Mayjonade B."/>
            <person name="Legrand L."/>
            <person name="Gill N."/>
            <person name="Kane N.C."/>
            <person name="Bowers J.E."/>
            <person name="Hubner S."/>
            <person name="Bellec A."/>
            <person name="Berard A."/>
            <person name="Berges H."/>
            <person name="Blanchet N."/>
            <person name="Boniface M.C."/>
            <person name="Brunel D."/>
            <person name="Catrice O."/>
            <person name="Chaidir N."/>
            <person name="Claudel C."/>
            <person name="Donnadieu C."/>
            <person name="Faraut T."/>
            <person name="Fievet G."/>
            <person name="Helmstetter N."/>
            <person name="King M."/>
            <person name="Knapp S.J."/>
            <person name="Lai Z."/>
            <person name="Le Paslier M.C."/>
            <person name="Lippi Y."/>
            <person name="Lorenzon L."/>
            <person name="Mandel J.R."/>
            <person name="Marage G."/>
            <person name="Marchand G."/>
            <person name="Marquand E."/>
            <person name="Bret-Mestries E."/>
            <person name="Morien E."/>
            <person name="Nambeesan S."/>
            <person name="Nguyen T."/>
            <person name="Pegot-Espagnet P."/>
            <person name="Pouilly N."/>
            <person name="Raftis F."/>
            <person name="Sallet E."/>
            <person name="Schiex T."/>
            <person name="Thomas J."/>
            <person name="Vandecasteele C."/>
            <person name="Vares D."/>
            <person name="Vear F."/>
            <person name="Vautrin S."/>
            <person name="Crespi M."/>
            <person name="Mangin B."/>
            <person name="Burke J.M."/>
            <person name="Salse J."/>
            <person name="Munos S."/>
            <person name="Vincourt P."/>
            <person name="Rieseberg L.H."/>
            <person name="Langlade N.B."/>
        </authorList>
    </citation>
    <scope>NUCLEOTIDE SEQUENCE</scope>
    <source>
        <tissue evidence="1">Leaves</tissue>
    </source>
</reference>
<dbReference type="Proteomes" id="UP000215914">
    <property type="component" value="Unassembled WGS sequence"/>
</dbReference>
<protein>
    <submittedName>
        <fullName evidence="1">Uncharacterized protein</fullName>
    </submittedName>
</protein>
<accession>A0A9K3NYR2</accession>